<protein>
    <submittedName>
        <fullName evidence="1">Uncharacterized protein</fullName>
    </submittedName>
</protein>
<dbReference type="OrthoDB" id="3078369at2"/>
<organism evidence="1 2">
    <name type="scientific">Nitrosomonas marina</name>
    <dbReference type="NCBI Taxonomy" id="917"/>
    <lineage>
        <taxon>Bacteria</taxon>
        <taxon>Pseudomonadati</taxon>
        <taxon>Pseudomonadota</taxon>
        <taxon>Betaproteobacteria</taxon>
        <taxon>Nitrosomonadales</taxon>
        <taxon>Nitrosomonadaceae</taxon>
        <taxon>Nitrosomonas</taxon>
    </lineage>
</organism>
<proteinExistence type="predicted"/>
<keyword evidence="2" id="KW-1185">Reference proteome</keyword>
<gene>
    <name evidence="1" type="ORF">SAMN05216326_10166</name>
</gene>
<evidence type="ECO:0000313" key="2">
    <source>
        <dbReference type="Proteomes" id="UP000199345"/>
    </source>
</evidence>
<dbReference type="EMBL" id="FOIA01000001">
    <property type="protein sequence ID" value="SES63663.1"/>
    <property type="molecule type" value="Genomic_DNA"/>
</dbReference>
<dbReference type="AlphaFoldDB" id="A0A1H9Y4P9"/>
<evidence type="ECO:0000313" key="1">
    <source>
        <dbReference type="EMBL" id="SES63663.1"/>
    </source>
</evidence>
<reference evidence="2" key="1">
    <citation type="submission" date="2016-10" db="EMBL/GenBank/DDBJ databases">
        <authorList>
            <person name="Varghese N."/>
            <person name="Submissions S."/>
        </authorList>
    </citation>
    <scope>NUCLEOTIDE SEQUENCE [LARGE SCALE GENOMIC DNA]</scope>
    <source>
        <strain evidence="2">Nm71</strain>
    </source>
</reference>
<accession>A0A1H9Y4P9</accession>
<dbReference type="Proteomes" id="UP000199345">
    <property type="component" value="Unassembled WGS sequence"/>
</dbReference>
<dbReference type="RefSeq" id="WP_090654944.1">
    <property type="nucleotide sequence ID" value="NZ_FOIA01000001.1"/>
</dbReference>
<sequence>MRWLTENAVLVCAHELGIISNIATQNFVRIKGRRVLVARDPENKTITGCPNTGPSIKPCTTTLKVTRGYSSLLRINGHRVCLSNVTGLTDGTPPGTVTYKVRSAGQMLVSEI</sequence>
<name>A0A1H9Y4P9_9PROT</name>